<dbReference type="Gene3D" id="3.40.50.300">
    <property type="entry name" value="P-loop containing nucleotide triphosphate hydrolases"/>
    <property type="match status" value="1"/>
</dbReference>
<evidence type="ECO:0000259" key="1">
    <source>
        <dbReference type="Pfam" id="PF13614"/>
    </source>
</evidence>
<dbReference type="InterPro" id="IPR050678">
    <property type="entry name" value="DNA_Partitioning_ATPase"/>
</dbReference>
<sequence>MNADRTEVKAGPSPRPLRIIALANQKGGVGKTTTAINLGTALAAIGEQVLIIDLDPQGNASTGLGIDRRQRRLSTYDVLAGEVPLMQAVQATAVPRLSVAPSTMDLLGLEMEMASAQDRAQRLRRVLEPVVSDERPEDERFSYVLIDCPPSLNLLTINALAAAHAVLVPLQCEFFALEGLSQLLRTVEQVRGALNPRLTIQGIVLTMFDPRNNLSAQVVADVREFMGDKVYETMIPRNVRVSEAPSHGKPVLLYDLKCAGSQAYLRLASEIIQREGRLPAAA</sequence>
<accession>A0ABQ4SLK6</accession>
<gene>
    <name evidence="2" type="primary">parA</name>
    <name evidence="2" type="ORF">GMJLKIPL_5363</name>
</gene>
<comment type="caution">
    <text evidence="2">The sequence shown here is derived from an EMBL/GenBank/DDBJ whole genome shotgun (WGS) entry which is preliminary data.</text>
</comment>
<proteinExistence type="predicted"/>
<protein>
    <submittedName>
        <fullName evidence="2">Chromosome partitioning protein ParA</fullName>
    </submittedName>
</protein>
<reference evidence="2" key="2">
    <citation type="submission" date="2021-08" db="EMBL/GenBank/DDBJ databases">
        <authorList>
            <person name="Tani A."/>
            <person name="Ola A."/>
            <person name="Ogura Y."/>
            <person name="Katsura K."/>
            <person name="Hayashi T."/>
        </authorList>
    </citation>
    <scope>NUCLEOTIDE SEQUENCE</scope>
    <source>
        <strain evidence="2">DSM 17168</strain>
    </source>
</reference>
<dbReference type="Proteomes" id="UP001055153">
    <property type="component" value="Unassembled WGS sequence"/>
</dbReference>
<dbReference type="RefSeq" id="WP_238240805.1">
    <property type="nucleotide sequence ID" value="NZ_BPQQ01000075.1"/>
</dbReference>
<organism evidence="2 3">
    <name type="scientific">Methylobacterium isbiliense</name>
    <dbReference type="NCBI Taxonomy" id="315478"/>
    <lineage>
        <taxon>Bacteria</taxon>
        <taxon>Pseudomonadati</taxon>
        <taxon>Pseudomonadota</taxon>
        <taxon>Alphaproteobacteria</taxon>
        <taxon>Hyphomicrobiales</taxon>
        <taxon>Methylobacteriaceae</taxon>
        <taxon>Methylobacterium</taxon>
    </lineage>
</organism>
<dbReference type="CDD" id="cd02042">
    <property type="entry name" value="ParAB_family"/>
    <property type="match status" value="1"/>
</dbReference>
<dbReference type="SUPFAM" id="SSF52540">
    <property type="entry name" value="P-loop containing nucleoside triphosphate hydrolases"/>
    <property type="match status" value="1"/>
</dbReference>
<evidence type="ECO:0000313" key="2">
    <source>
        <dbReference type="EMBL" id="GJE03409.1"/>
    </source>
</evidence>
<dbReference type="PANTHER" id="PTHR13696">
    <property type="entry name" value="P-LOOP CONTAINING NUCLEOSIDE TRIPHOSPHATE HYDROLASE"/>
    <property type="match status" value="1"/>
</dbReference>
<feature type="domain" description="AAA" evidence="1">
    <location>
        <begin position="18"/>
        <end position="200"/>
    </location>
</feature>
<name>A0ABQ4SLK6_9HYPH</name>
<dbReference type="InterPro" id="IPR025669">
    <property type="entry name" value="AAA_dom"/>
</dbReference>
<dbReference type="Pfam" id="PF13614">
    <property type="entry name" value="AAA_31"/>
    <property type="match status" value="1"/>
</dbReference>
<keyword evidence="3" id="KW-1185">Reference proteome</keyword>
<reference evidence="2" key="1">
    <citation type="journal article" date="2021" name="Front. Microbiol.">
        <title>Comprehensive Comparative Genomics and Phenotyping of Methylobacterium Species.</title>
        <authorList>
            <person name="Alessa O."/>
            <person name="Ogura Y."/>
            <person name="Fujitani Y."/>
            <person name="Takami H."/>
            <person name="Hayashi T."/>
            <person name="Sahin N."/>
            <person name="Tani A."/>
        </authorList>
    </citation>
    <scope>NUCLEOTIDE SEQUENCE</scope>
    <source>
        <strain evidence="2">DSM 17168</strain>
    </source>
</reference>
<dbReference type="InterPro" id="IPR027417">
    <property type="entry name" value="P-loop_NTPase"/>
</dbReference>
<dbReference type="PANTHER" id="PTHR13696:SF52">
    <property type="entry name" value="PARA FAMILY PROTEIN CT_582"/>
    <property type="match status" value="1"/>
</dbReference>
<evidence type="ECO:0000313" key="3">
    <source>
        <dbReference type="Proteomes" id="UP001055153"/>
    </source>
</evidence>
<dbReference type="EMBL" id="BPQQ01000075">
    <property type="protein sequence ID" value="GJE03409.1"/>
    <property type="molecule type" value="Genomic_DNA"/>
</dbReference>